<sequence length="39" mass="4611">MYRLCFSQDFSIYHCSAFCTIFQSKIKEGHHICTLASFF</sequence>
<proteinExistence type="predicted"/>
<dbReference type="AlphaFoldDB" id="A0A133S212"/>
<name>A0A133S212_STRMT</name>
<organism evidence="1 2">
    <name type="scientific">Streptococcus mitis</name>
    <dbReference type="NCBI Taxonomy" id="28037"/>
    <lineage>
        <taxon>Bacteria</taxon>
        <taxon>Bacillati</taxon>
        <taxon>Bacillota</taxon>
        <taxon>Bacilli</taxon>
        <taxon>Lactobacillales</taxon>
        <taxon>Streptococcaceae</taxon>
        <taxon>Streptococcus</taxon>
        <taxon>Streptococcus mitis group</taxon>
    </lineage>
</organism>
<comment type="caution">
    <text evidence="1">The sequence shown here is derived from an EMBL/GenBank/DDBJ whole genome shotgun (WGS) entry which is preliminary data.</text>
</comment>
<protein>
    <submittedName>
        <fullName evidence="1">Uncharacterized protein</fullName>
    </submittedName>
</protein>
<accession>A0A133S212</accession>
<dbReference type="Proteomes" id="UP000070065">
    <property type="component" value="Unassembled WGS sequence"/>
</dbReference>
<evidence type="ECO:0000313" key="2">
    <source>
        <dbReference type="Proteomes" id="UP000070065"/>
    </source>
</evidence>
<evidence type="ECO:0000313" key="1">
    <source>
        <dbReference type="EMBL" id="KXA62423.1"/>
    </source>
</evidence>
<gene>
    <name evidence="1" type="ORF">HMPREF3228_00332</name>
</gene>
<dbReference type="EMBL" id="LRQR01000022">
    <property type="protein sequence ID" value="KXA62423.1"/>
    <property type="molecule type" value="Genomic_DNA"/>
</dbReference>
<dbReference type="PATRIC" id="fig|28037.231.peg.332"/>
<reference evidence="1 2" key="1">
    <citation type="submission" date="2016-01" db="EMBL/GenBank/DDBJ databases">
        <authorList>
            <person name="Oliw E.H."/>
        </authorList>
    </citation>
    <scope>NUCLEOTIDE SEQUENCE [LARGE SCALE GENOMIC DNA]</scope>
    <source>
        <strain evidence="1 2">CMW7705B</strain>
    </source>
</reference>